<proteinExistence type="predicted"/>
<evidence type="ECO:0000256" key="1">
    <source>
        <dbReference type="SAM" id="MobiDB-lite"/>
    </source>
</evidence>
<organism evidence="2 3">
    <name type="scientific">Trichuris muris</name>
    <name type="common">Mouse whipworm</name>
    <dbReference type="NCBI Taxonomy" id="70415"/>
    <lineage>
        <taxon>Eukaryota</taxon>
        <taxon>Metazoa</taxon>
        <taxon>Ecdysozoa</taxon>
        <taxon>Nematoda</taxon>
        <taxon>Enoplea</taxon>
        <taxon>Dorylaimia</taxon>
        <taxon>Trichinellida</taxon>
        <taxon>Trichuridae</taxon>
        <taxon>Trichuris</taxon>
    </lineage>
</organism>
<protein>
    <submittedName>
        <fullName evidence="3">Peptidase M11 gametolysin domain-containing protein</fullName>
    </submittedName>
</protein>
<reference evidence="3" key="1">
    <citation type="submission" date="2019-12" db="UniProtKB">
        <authorList>
            <consortium name="WormBaseParasite"/>
        </authorList>
    </citation>
    <scope>IDENTIFICATION</scope>
</reference>
<feature type="region of interest" description="Disordered" evidence="1">
    <location>
        <begin position="1"/>
        <end position="26"/>
    </location>
</feature>
<name>A0A5S6QGF3_TRIMR</name>
<dbReference type="PANTHER" id="PTHR41775">
    <property type="entry name" value="SECRETED PROTEIN-RELATED"/>
    <property type="match status" value="1"/>
</dbReference>
<evidence type="ECO:0000313" key="3">
    <source>
        <dbReference type="WBParaSite" id="TMUE_1000005932.1"/>
    </source>
</evidence>
<dbReference type="Proteomes" id="UP000046395">
    <property type="component" value="Unassembled WGS sequence"/>
</dbReference>
<sequence>MAKTNRKGPVPASNPLSTAKQDPGQPGCSKLLDHQRFISWVTIRQDGPVSPQCVLLVFHDSRCAKNRPDDWTDPRQWHAPEDATKEMEAAWRTSSMTVRLALLPFPYLFLSLILDSGEAVPQRRSEPWTVLLCNFKDYGSSVHNTEWFDQWFNAEDRDGSIAQYFRDVSNGMYQPYAATVLGWYRIQVNADDVRRMVIENGGASDLERLMALKTKDLCVEYAIRRYGFLPSSKVVTFVDGLRTALFCPIRGILLSPQFFMSSALTHEITHSFHIGHSFSDRKVKIYPHGDFGEYDDLFDLMSTGNAYSYKTAYGLTGPGLNGPHLDYLGWLPFDRVLFFNASTQKPSILRLSSLSMPHHTTKHWLLLLIPYDRDDPQKVFTVELRTPVRYDKGLPAAGLLVHQIESRNNFYYSKLLSSEKKMPNKGTQWRLVNPAMRNSFILIETLALWGPEATVKVSSNFTPTVCSHEESPRLVFAKQDLVCVAAPARSVAMRAMMEQEDRMLANGECKRSYVRYTTLSKQTVCLTRHERTTIAEQDGRWRSYQNFYQSPTFGLNMCKRGYVWRGIDPYDYVCVTPKRRREILMENEMAQNRTDEHGDCKNGFVFRNAFPGDLVCIRKEQRTKAEQDNNLNELRLRYFKFFNGIDEMTPNLNVVLVRAYSGRVESLLPWQMTSAHT</sequence>
<accession>A0A5S6QGF3</accession>
<dbReference type="PANTHER" id="PTHR41775:SF1">
    <property type="entry name" value="PEPTIDASE M6-LIKE DOMAIN-CONTAINING PROTEIN"/>
    <property type="match status" value="1"/>
</dbReference>
<keyword evidence="2" id="KW-1185">Reference proteome</keyword>
<dbReference type="AlphaFoldDB" id="A0A5S6QGF3"/>
<dbReference type="WBParaSite" id="TMUE_1000005932.1">
    <property type="protein sequence ID" value="TMUE_1000005932.1"/>
    <property type="gene ID" value="WBGene00288432"/>
</dbReference>
<evidence type="ECO:0000313" key="2">
    <source>
        <dbReference type="Proteomes" id="UP000046395"/>
    </source>
</evidence>